<dbReference type="Gene3D" id="3.40.50.1000">
    <property type="entry name" value="HAD superfamily/HAD-like"/>
    <property type="match status" value="1"/>
</dbReference>
<dbReference type="SUPFAM" id="SSF56784">
    <property type="entry name" value="HAD-like"/>
    <property type="match status" value="1"/>
</dbReference>
<gene>
    <name evidence="1" type="ORF">PBS003_LOCUS6321</name>
</gene>
<dbReference type="InterPro" id="IPR050849">
    <property type="entry name" value="HAD-like_hydrolase_phosphatase"/>
</dbReference>
<accession>A0AAU9L9U8</accession>
<evidence type="ECO:0000313" key="2">
    <source>
        <dbReference type="Proteomes" id="UP001160483"/>
    </source>
</evidence>
<dbReference type="InterPro" id="IPR023214">
    <property type="entry name" value="HAD_sf"/>
</dbReference>
<dbReference type="PANTHER" id="PTHR28181:SF1">
    <property type="entry name" value="COLD TOLERANCE PROTEIN 1"/>
    <property type="match status" value="1"/>
</dbReference>
<comment type="caution">
    <text evidence="1">The sequence shown here is derived from an EMBL/GenBank/DDBJ whole genome shotgun (WGS) entry which is preliminary data.</text>
</comment>
<sequence length="297" mass="32976">MIAPSILLCADFDETITLQDTISLLFQLASCSASTQQQLEEQYMKEMSEFLDQYEAKWLHAPTTGQGSFNGTGLREFLEGYAATDLRSLKRVINCRALQGICHQTIVEAAKTVEIRPHCAETLAAVDEWKIVSANWCKKLVSSVLTQSGVVTDNNIRQSTHIIANELKVNKQGVTTGKIDVKVQSPLDKAQWINQVRSLYTGIRPIVIYVGDSVNDLLALLEADVGIWLDSDSSSSSSQLLRQLVENYGIDVQPLKAYTTFAHDVATTSDDGDSKPVIYTATDWVQLKELVDKRFQN</sequence>
<dbReference type="EMBL" id="CAKKTJ010000320">
    <property type="protein sequence ID" value="CAH0479687.1"/>
    <property type="molecule type" value="Genomic_DNA"/>
</dbReference>
<evidence type="ECO:0000313" key="1">
    <source>
        <dbReference type="EMBL" id="CAH0479687.1"/>
    </source>
</evidence>
<dbReference type="AlphaFoldDB" id="A0AAU9L9U8"/>
<organism evidence="1 2">
    <name type="scientific">Peronospora belbahrii</name>
    <dbReference type="NCBI Taxonomy" id="622444"/>
    <lineage>
        <taxon>Eukaryota</taxon>
        <taxon>Sar</taxon>
        <taxon>Stramenopiles</taxon>
        <taxon>Oomycota</taxon>
        <taxon>Peronosporomycetes</taxon>
        <taxon>Peronosporales</taxon>
        <taxon>Peronosporaceae</taxon>
        <taxon>Peronospora</taxon>
    </lineage>
</organism>
<dbReference type="InterPro" id="IPR036412">
    <property type="entry name" value="HAD-like_sf"/>
</dbReference>
<dbReference type="PANTHER" id="PTHR28181">
    <property type="entry name" value="UPF0655 PROTEIN YCR015C"/>
    <property type="match status" value="1"/>
</dbReference>
<name>A0AAU9L9U8_9STRA</name>
<dbReference type="Proteomes" id="UP001160483">
    <property type="component" value="Unassembled WGS sequence"/>
</dbReference>
<reference evidence="1" key="1">
    <citation type="submission" date="2021-11" db="EMBL/GenBank/DDBJ databases">
        <authorList>
            <person name="Islam A."/>
            <person name="Islam S."/>
            <person name="Flora M.S."/>
            <person name="Rahman M."/>
            <person name="Ziaur R.M."/>
            <person name="Epstein J.H."/>
            <person name="Hassan M."/>
            <person name="Klassen M."/>
            <person name="Woodard K."/>
            <person name="Webb A."/>
            <person name="Webby R.J."/>
            <person name="El Zowalaty M.E."/>
        </authorList>
    </citation>
    <scope>NUCLEOTIDE SEQUENCE</scope>
    <source>
        <strain evidence="1">Pbs3</strain>
    </source>
</reference>
<evidence type="ECO:0008006" key="3">
    <source>
        <dbReference type="Google" id="ProtNLM"/>
    </source>
</evidence>
<proteinExistence type="predicted"/>
<protein>
    <recommendedName>
        <fullName evidence="3">Sucrose phosphatase-like domain-containing protein</fullName>
    </recommendedName>
</protein>
<dbReference type="Pfam" id="PF12710">
    <property type="entry name" value="HAD"/>
    <property type="match status" value="1"/>
</dbReference>